<dbReference type="Proteomes" id="UP000008394">
    <property type="component" value="Chromosome"/>
</dbReference>
<proteinExistence type="predicted"/>
<accession>A0A806FZR2</accession>
<feature type="compositionally biased region" description="Basic and acidic residues" evidence="1">
    <location>
        <begin position="123"/>
        <end position="140"/>
    </location>
</feature>
<evidence type="ECO:0000256" key="1">
    <source>
        <dbReference type="SAM" id="MobiDB-lite"/>
    </source>
</evidence>
<protein>
    <submittedName>
        <fullName evidence="2">Uncharacterized protein</fullName>
    </submittedName>
</protein>
<feature type="region of interest" description="Disordered" evidence="1">
    <location>
        <begin position="89"/>
        <end position="140"/>
    </location>
</feature>
<dbReference type="EMBL" id="CP002915">
    <property type="protein sequence ID" value="AEK30920.1"/>
    <property type="molecule type" value="Genomic_DNA"/>
</dbReference>
<feature type="region of interest" description="Disordered" evidence="1">
    <location>
        <begin position="1"/>
        <end position="30"/>
    </location>
</feature>
<feature type="compositionally biased region" description="Basic and acidic residues" evidence="1">
    <location>
        <begin position="89"/>
        <end position="103"/>
    </location>
</feature>
<name>A0A806FZR2_BIFAN</name>
<reference evidence="2 3" key="1">
    <citation type="journal article" date="2011" name="J. Bacteriol.">
        <title>Genome Sequence of the Probiotic Strain Bifidobacterium animalis subsp. lactis CNCM I-2494.</title>
        <authorList>
            <person name="Chervaux C."/>
            <person name="Grimaldi C."/>
            <person name="Bolotin A."/>
            <person name="Quinquis B."/>
            <person name="Legrain-Raspaud S."/>
            <person name="van Hylckama Vlieg J.E."/>
            <person name="Denariaz G."/>
            <person name="Smokvina T."/>
        </authorList>
    </citation>
    <scope>NUCLEOTIDE SEQUENCE [LARGE SCALE GENOMIC DNA]</scope>
    <source>
        <strain evidence="2 3">CNCM I-2494</strain>
    </source>
</reference>
<evidence type="ECO:0000313" key="3">
    <source>
        <dbReference type="Proteomes" id="UP000008394"/>
    </source>
</evidence>
<organism evidence="2 3">
    <name type="scientific">Bifidobacterium animalis subsp. lactis CNCM I-2494</name>
    <dbReference type="NCBI Taxonomy" id="1042403"/>
    <lineage>
        <taxon>Bacteria</taxon>
        <taxon>Bacillati</taxon>
        <taxon>Actinomycetota</taxon>
        <taxon>Actinomycetes</taxon>
        <taxon>Bifidobacteriales</taxon>
        <taxon>Bifidobacteriaceae</taxon>
        <taxon>Bifidobacterium</taxon>
    </lineage>
</organism>
<evidence type="ECO:0000313" key="2">
    <source>
        <dbReference type="EMBL" id="AEK30920.1"/>
    </source>
</evidence>
<dbReference type="AlphaFoldDB" id="A0A806FZR2"/>
<sequence length="409" mass="45850">MAAQRHEPDPQQAGDGERNRGDRGGRRTFLDVDVVAARDDDAGECRRQGHSHDEHGELVHIAAHAQQQADAEECRRGENQAVERVPDRLPAQRELHSGEREAGGQHGDTGVRFGNQVEGGSETGRHAHADEHEHDGEQRSPAHRLLECVDERFEVLVLLLAHVRRLGDHHLCRLVGLRILVRIDGDIVLRIGDADLALRVRDGGLRQALAILALAEVDQIHADRNRDGVDDDRDDRDDEVRAHGVAVDRVEHGEAEEADGRRAGDQRAYGRFLDRMVEHQSAQVVAQHEHHDDADEAENCEHRILCEHLTGRLDDRDEQCGREGDVQHELVEALTLIVVEVAEFSTDIAQRHDDDDGDDVVYQYLCHLSSLVFWWSGREHRCRGADDLSSYHAAALRGTGANHIWAPLR</sequence>
<dbReference type="KEGG" id="bnm:BALAC2494_01723"/>
<gene>
    <name evidence="2" type="ORF">BALAC2494_01723</name>
</gene>